<evidence type="ECO:0000256" key="2">
    <source>
        <dbReference type="ARBA" id="ARBA00022670"/>
    </source>
</evidence>
<proteinExistence type="inferred from homology"/>
<feature type="domain" description="Peptidase S8/S53" evidence="6">
    <location>
        <begin position="152"/>
        <end position="407"/>
    </location>
</feature>
<evidence type="ECO:0000256" key="5">
    <source>
        <dbReference type="PROSITE-ProRule" id="PRU01240"/>
    </source>
</evidence>
<dbReference type="EMBL" id="JBHRYQ010000001">
    <property type="protein sequence ID" value="MFC3810617.1"/>
    <property type="molecule type" value="Genomic_DNA"/>
</dbReference>
<feature type="active site" description="Charge relay system" evidence="5">
    <location>
        <position position="375"/>
    </location>
</feature>
<dbReference type="SUPFAM" id="SSF52743">
    <property type="entry name" value="Subtilisin-like"/>
    <property type="match status" value="1"/>
</dbReference>
<feature type="active site" description="Charge relay system" evidence="5">
    <location>
        <position position="159"/>
    </location>
</feature>
<dbReference type="PROSITE" id="PS51892">
    <property type="entry name" value="SUBTILASE"/>
    <property type="match status" value="1"/>
</dbReference>
<gene>
    <name evidence="7" type="ORF">ACFOOI_08130</name>
</gene>
<accession>A0ABV7YUS2</accession>
<dbReference type="InterPro" id="IPR023828">
    <property type="entry name" value="Peptidase_S8_Ser-AS"/>
</dbReference>
<evidence type="ECO:0000256" key="3">
    <source>
        <dbReference type="ARBA" id="ARBA00022801"/>
    </source>
</evidence>
<organism evidence="7 8">
    <name type="scientific">Lacihabitans lacunae</name>
    <dbReference type="NCBI Taxonomy" id="1028214"/>
    <lineage>
        <taxon>Bacteria</taxon>
        <taxon>Pseudomonadati</taxon>
        <taxon>Bacteroidota</taxon>
        <taxon>Cytophagia</taxon>
        <taxon>Cytophagales</taxon>
        <taxon>Leadbetterellaceae</taxon>
        <taxon>Lacihabitans</taxon>
    </lineage>
</organism>
<sequence length="511" mass="56627">MSRLTLLFCLLYSSLSFGQQKYWVYLNERDLNSHPVISPKTVENRRMLGLEVNQVTDFGPKKQSLEVLKKLNIETVNISRWFNAVSAYLTPTQANSLRFLPEIKSIEPISSGYLSYNSESNKSIKIENFQAPFAITQMNGQELIRGGFLAQKVDVGIIDGGFFEAPDNYLLKHIFDKKKVKAYRDFLYPDKIDFFNTKESDGDFHGTAVWQLIAGKDSSRSLYTGLATEANFYLARTESGKQEARIEEDSWIAAIEWLDSLGVRLANSSLGYTMGFTNPAESYSPDQMDGKTTLIAKGAQIAVKEKGMILVVAAGNEGENKKWGGIVASPGDVEEVLSVGANDKQGLKMGYSSKGNPAVSFVKPDVTAYSEFGTSLSAPVITGLAAALLGIKPDLTSDELKIILKSSGILSGVPNTYIGAGYPDVIQIANVFSGDYKPKAVVNIEGVEEVNLSEYFSEELLIFHKISDKVVIDQNYREKPQKNAFLKRPKDIKYTTLVGKNRIVEVRWKTE</sequence>
<protein>
    <submittedName>
        <fullName evidence="7">S8 family serine peptidase</fullName>
    </submittedName>
</protein>
<dbReference type="PROSITE" id="PS00138">
    <property type="entry name" value="SUBTILASE_SER"/>
    <property type="match status" value="1"/>
</dbReference>
<reference evidence="8" key="1">
    <citation type="journal article" date="2019" name="Int. J. Syst. Evol. Microbiol.">
        <title>The Global Catalogue of Microorganisms (GCM) 10K type strain sequencing project: providing services to taxonomists for standard genome sequencing and annotation.</title>
        <authorList>
            <consortium name="The Broad Institute Genomics Platform"/>
            <consortium name="The Broad Institute Genome Sequencing Center for Infectious Disease"/>
            <person name="Wu L."/>
            <person name="Ma J."/>
        </authorList>
    </citation>
    <scope>NUCLEOTIDE SEQUENCE [LARGE SCALE GENOMIC DNA]</scope>
    <source>
        <strain evidence="8">CECT 7956</strain>
    </source>
</reference>
<evidence type="ECO:0000313" key="8">
    <source>
        <dbReference type="Proteomes" id="UP001595616"/>
    </source>
</evidence>
<name>A0ABV7YUS2_9BACT</name>
<dbReference type="InterPro" id="IPR050131">
    <property type="entry name" value="Peptidase_S8_subtilisin-like"/>
</dbReference>
<keyword evidence="4 5" id="KW-0720">Serine protease</keyword>
<dbReference type="InterPro" id="IPR000209">
    <property type="entry name" value="Peptidase_S8/S53_dom"/>
</dbReference>
<dbReference type="Proteomes" id="UP001595616">
    <property type="component" value="Unassembled WGS sequence"/>
</dbReference>
<evidence type="ECO:0000313" key="7">
    <source>
        <dbReference type="EMBL" id="MFC3810617.1"/>
    </source>
</evidence>
<evidence type="ECO:0000259" key="6">
    <source>
        <dbReference type="Pfam" id="PF00082"/>
    </source>
</evidence>
<keyword evidence="3 5" id="KW-0378">Hydrolase</keyword>
<dbReference type="PRINTS" id="PR00723">
    <property type="entry name" value="SUBTILISIN"/>
</dbReference>
<keyword evidence="8" id="KW-1185">Reference proteome</keyword>
<comment type="similarity">
    <text evidence="1 5">Belongs to the peptidase S8 family.</text>
</comment>
<feature type="active site" description="Charge relay system" evidence="5">
    <location>
        <position position="205"/>
    </location>
</feature>
<keyword evidence="2 5" id="KW-0645">Protease</keyword>
<dbReference type="Gene3D" id="3.40.50.200">
    <property type="entry name" value="Peptidase S8/S53 domain"/>
    <property type="match status" value="1"/>
</dbReference>
<dbReference type="InterPro" id="IPR015500">
    <property type="entry name" value="Peptidase_S8_subtilisin-rel"/>
</dbReference>
<evidence type="ECO:0000256" key="1">
    <source>
        <dbReference type="ARBA" id="ARBA00011073"/>
    </source>
</evidence>
<evidence type="ECO:0000256" key="4">
    <source>
        <dbReference type="ARBA" id="ARBA00022825"/>
    </source>
</evidence>
<dbReference type="Pfam" id="PF00082">
    <property type="entry name" value="Peptidase_S8"/>
    <property type="match status" value="1"/>
</dbReference>
<dbReference type="InterPro" id="IPR036852">
    <property type="entry name" value="Peptidase_S8/S53_dom_sf"/>
</dbReference>
<dbReference type="PANTHER" id="PTHR43806">
    <property type="entry name" value="PEPTIDASE S8"/>
    <property type="match status" value="1"/>
</dbReference>
<dbReference type="PANTHER" id="PTHR43806:SF67">
    <property type="entry name" value="EGF-LIKE DOMAIN-CONTAINING PROTEIN"/>
    <property type="match status" value="1"/>
</dbReference>
<dbReference type="RefSeq" id="WP_379836883.1">
    <property type="nucleotide sequence ID" value="NZ_JBHRYQ010000001.1"/>
</dbReference>
<comment type="caution">
    <text evidence="7">The sequence shown here is derived from an EMBL/GenBank/DDBJ whole genome shotgun (WGS) entry which is preliminary data.</text>
</comment>